<evidence type="ECO:0000259" key="1">
    <source>
        <dbReference type="Pfam" id="PF01936"/>
    </source>
</evidence>
<dbReference type="RefSeq" id="XP_033599502.1">
    <property type="nucleotide sequence ID" value="XM_033749328.1"/>
</dbReference>
<dbReference type="PANTHER" id="PTHR35811:SF1">
    <property type="entry name" value="HTH OST-TYPE DOMAIN-CONTAINING PROTEIN"/>
    <property type="match status" value="1"/>
</dbReference>
<reference evidence="3" key="1">
    <citation type="journal article" date="2020" name="Stud. Mycol.">
        <title>101 Dothideomycetes genomes: a test case for predicting lifestyles and emergence of pathogens.</title>
        <authorList>
            <person name="Haridas S."/>
            <person name="Albert R."/>
            <person name="Binder M."/>
            <person name="Bloem J."/>
            <person name="Labutti K."/>
            <person name="Salamov A."/>
            <person name="Andreopoulos B."/>
            <person name="Baker S."/>
            <person name="Barry K."/>
            <person name="Bills G."/>
            <person name="Bluhm B."/>
            <person name="Cannon C."/>
            <person name="Castanera R."/>
            <person name="Culley D."/>
            <person name="Daum C."/>
            <person name="Ezra D."/>
            <person name="Gonzalez J."/>
            <person name="Henrissat B."/>
            <person name="Kuo A."/>
            <person name="Liang C."/>
            <person name="Lipzen A."/>
            <person name="Lutzoni F."/>
            <person name="Magnuson J."/>
            <person name="Mondo S."/>
            <person name="Nolan M."/>
            <person name="Ohm R."/>
            <person name="Pangilinan J."/>
            <person name="Park H.-J."/>
            <person name="Ramirez L."/>
            <person name="Alfaro M."/>
            <person name="Sun H."/>
            <person name="Tritt A."/>
            <person name="Yoshinaga Y."/>
            <person name="Zwiers L.-H."/>
            <person name="Turgeon B."/>
            <person name="Goodwin S."/>
            <person name="Spatafora J."/>
            <person name="Crous P."/>
            <person name="Grigoriev I."/>
        </authorList>
    </citation>
    <scope>NUCLEOTIDE SEQUENCE</scope>
    <source>
        <strain evidence="3">CBS 121739</strain>
    </source>
</reference>
<gene>
    <name evidence="3" type="ORF">EJ05DRAFT_53663</name>
</gene>
<evidence type="ECO:0000259" key="2">
    <source>
        <dbReference type="Pfam" id="PF12872"/>
    </source>
</evidence>
<dbReference type="AlphaFoldDB" id="A0A6A6W7J0"/>
<sequence>MANNANLALLIDGENISPRILTGLMAAVVVNGDAVVRRMYADWTDPSFSSYKAHLRAHSITPVQQHTYKTTNKATQGVMVTETMILLRLGRFASFCIVSGNTDYTLLAAHIRKQGVAVHGFGARKTSCAFIAACTNFTYFDALDVDMDKSPEQQQQVLPPSTVRPSFTLASQQTPTQGPVSDASKTALTPVLVKSLRLIVVQIVPDWNEPYTSVADVAKYLSTIAPNFDVRTYGFEHLGELLETSGLVDVKKMSVVGQASVALVRLKKRV</sequence>
<dbReference type="CDD" id="cd10146">
    <property type="entry name" value="LabA_like_C"/>
    <property type="match status" value="1"/>
</dbReference>
<name>A0A6A6W7J0_9PEZI</name>
<evidence type="ECO:0000313" key="4">
    <source>
        <dbReference type="Proteomes" id="UP000799437"/>
    </source>
</evidence>
<accession>A0A6A6W7J0</accession>
<organism evidence="3 4">
    <name type="scientific">Pseudovirgaria hyperparasitica</name>
    <dbReference type="NCBI Taxonomy" id="470096"/>
    <lineage>
        <taxon>Eukaryota</taxon>
        <taxon>Fungi</taxon>
        <taxon>Dikarya</taxon>
        <taxon>Ascomycota</taxon>
        <taxon>Pezizomycotina</taxon>
        <taxon>Dothideomycetes</taxon>
        <taxon>Dothideomycetes incertae sedis</taxon>
        <taxon>Acrospermales</taxon>
        <taxon>Acrospermaceae</taxon>
        <taxon>Pseudovirgaria</taxon>
    </lineage>
</organism>
<evidence type="ECO:0000313" key="3">
    <source>
        <dbReference type="EMBL" id="KAF2757051.1"/>
    </source>
</evidence>
<dbReference type="InterPro" id="IPR021139">
    <property type="entry name" value="NYN"/>
</dbReference>
<proteinExistence type="predicted"/>
<feature type="domain" description="NYN" evidence="1">
    <location>
        <begin position="7"/>
        <end position="139"/>
    </location>
</feature>
<dbReference type="Gene3D" id="3.30.420.610">
    <property type="entry name" value="LOTUS domain-like"/>
    <property type="match status" value="1"/>
</dbReference>
<protein>
    <recommendedName>
        <fullName evidence="5">HTH OST-type domain-containing protein</fullName>
    </recommendedName>
</protein>
<dbReference type="Gene3D" id="3.40.50.1010">
    <property type="entry name" value="5'-nuclease"/>
    <property type="match status" value="1"/>
</dbReference>
<dbReference type="GeneID" id="54490382"/>
<dbReference type="InterPro" id="IPR041966">
    <property type="entry name" value="LOTUS-like"/>
</dbReference>
<dbReference type="OrthoDB" id="5205629at2759"/>
<dbReference type="CDD" id="cd11297">
    <property type="entry name" value="PIN_LabA-like_N_1"/>
    <property type="match status" value="1"/>
</dbReference>
<dbReference type="EMBL" id="ML996574">
    <property type="protein sequence ID" value="KAF2757051.1"/>
    <property type="molecule type" value="Genomic_DNA"/>
</dbReference>
<dbReference type="Proteomes" id="UP000799437">
    <property type="component" value="Unassembled WGS sequence"/>
</dbReference>
<dbReference type="Pfam" id="PF12872">
    <property type="entry name" value="OST-HTH"/>
    <property type="match status" value="1"/>
</dbReference>
<keyword evidence="4" id="KW-1185">Reference proteome</keyword>
<feature type="domain" description="HTH OST-type" evidence="2">
    <location>
        <begin position="191"/>
        <end position="253"/>
    </location>
</feature>
<dbReference type="Pfam" id="PF01936">
    <property type="entry name" value="NYN"/>
    <property type="match status" value="1"/>
</dbReference>
<dbReference type="InterPro" id="IPR025605">
    <property type="entry name" value="OST-HTH/LOTUS_dom"/>
</dbReference>
<dbReference type="PANTHER" id="PTHR35811">
    <property type="entry name" value="SLR1870 PROTEIN"/>
    <property type="match status" value="1"/>
</dbReference>
<evidence type="ECO:0008006" key="5">
    <source>
        <dbReference type="Google" id="ProtNLM"/>
    </source>
</evidence>
<dbReference type="GO" id="GO:0004540">
    <property type="term" value="F:RNA nuclease activity"/>
    <property type="evidence" value="ECO:0007669"/>
    <property type="project" value="InterPro"/>
</dbReference>